<accession>A0AC34QSW6</accession>
<proteinExistence type="predicted"/>
<protein>
    <submittedName>
        <fullName evidence="2">Beta-catenin-like protein 1 N-terminal domain-containing protein</fullName>
    </submittedName>
</protein>
<organism evidence="1 2">
    <name type="scientific">Panagrolaimus sp. JU765</name>
    <dbReference type="NCBI Taxonomy" id="591449"/>
    <lineage>
        <taxon>Eukaryota</taxon>
        <taxon>Metazoa</taxon>
        <taxon>Ecdysozoa</taxon>
        <taxon>Nematoda</taxon>
        <taxon>Chromadorea</taxon>
        <taxon>Rhabditida</taxon>
        <taxon>Tylenchina</taxon>
        <taxon>Panagrolaimomorpha</taxon>
        <taxon>Panagrolaimoidea</taxon>
        <taxon>Panagrolaimidae</taxon>
        <taxon>Panagrolaimus</taxon>
    </lineage>
</organism>
<evidence type="ECO:0000313" key="1">
    <source>
        <dbReference type="Proteomes" id="UP000887576"/>
    </source>
</evidence>
<name>A0AC34QSW6_9BILA</name>
<dbReference type="Proteomes" id="UP000887576">
    <property type="component" value="Unplaced"/>
</dbReference>
<reference evidence="2" key="1">
    <citation type="submission" date="2022-11" db="UniProtKB">
        <authorList>
            <consortium name="WormBaseParasite"/>
        </authorList>
    </citation>
    <scope>IDENTIFICATION</scope>
</reference>
<sequence length="85" mass="9697">MSFDVRDIYSLNEPSAKRPRVESQPLSTASANPEDILAALENEEAIPEEDEMDENSVKALCIQLDKRVKKNQELRVKHANEPEKF</sequence>
<dbReference type="WBParaSite" id="JU765_v2.g18873.t1">
    <property type="protein sequence ID" value="JU765_v2.g18873.t1"/>
    <property type="gene ID" value="JU765_v2.g18873"/>
</dbReference>
<evidence type="ECO:0000313" key="2">
    <source>
        <dbReference type="WBParaSite" id="JU765_v2.g18873.t1"/>
    </source>
</evidence>